<accession>A0A2T1HZA4</accession>
<keyword evidence="2" id="KW-0472">Membrane</keyword>
<dbReference type="OrthoDB" id="8442940at2"/>
<comment type="caution">
    <text evidence="3">The sequence shown here is derived from an EMBL/GenBank/DDBJ whole genome shotgun (WGS) entry which is preliminary data.</text>
</comment>
<keyword evidence="3" id="KW-0808">Transferase</keyword>
<organism evidence="3 4">
    <name type="scientific">Alsobacter soli</name>
    <dbReference type="NCBI Taxonomy" id="2109933"/>
    <lineage>
        <taxon>Bacteria</taxon>
        <taxon>Pseudomonadati</taxon>
        <taxon>Pseudomonadota</taxon>
        <taxon>Alphaproteobacteria</taxon>
        <taxon>Hyphomicrobiales</taxon>
        <taxon>Alsobacteraceae</taxon>
        <taxon>Alsobacter</taxon>
    </lineage>
</organism>
<proteinExistence type="predicted"/>
<feature type="region of interest" description="Disordered" evidence="1">
    <location>
        <begin position="203"/>
        <end position="228"/>
    </location>
</feature>
<keyword evidence="3" id="KW-0418">Kinase</keyword>
<evidence type="ECO:0000256" key="2">
    <source>
        <dbReference type="SAM" id="Phobius"/>
    </source>
</evidence>
<feature type="region of interest" description="Disordered" evidence="1">
    <location>
        <begin position="72"/>
        <end position="142"/>
    </location>
</feature>
<keyword evidence="4" id="KW-1185">Reference proteome</keyword>
<dbReference type="Proteomes" id="UP000239772">
    <property type="component" value="Unassembled WGS sequence"/>
</dbReference>
<keyword evidence="2" id="KW-1133">Transmembrane helix</keyword>
<gene>
    <name evidence="3" type="ORF">SLNSH_00740</name>
</gene>
<keyword evidence="2" id="KW-0812">Transmembrane</keyword>
<dbReference type="AlphaFoldDB" id="A0A2T1HZA4"/>
<sequence length="416" mass="44647">MADYYPLISRAVANLAESTPEQRRALYERATNALIGQLRNTEPPIAEADIDRERVALEDAIRRVETEYGGGVPATSDIFEPSVPPRPAEQAARPVQQTTAHRPAAEPEPEHEAEPAPSPEPAYEFADEPAPVERLRPAAPRAATGDRRLWVRGAVIGSAIAVVVGLTAATAIYLKQQPSEFAPAKQTAENAPADQERKFQERLPGEGPAQPAEPAQPQSGQQGQAPAGASAAIGVLQRVLLVEEAAEGSTEIKQTVGRVLWRLDSVPAGAGEPLDVAVRADVDVADAGLKADVLIRRNRDAALPASHTIEVRFTAGPKATNGAVRDLGVPEMRTEETTRGTPLAGISVPVTENVFLVGLSNLPADTNRNLELMRQRNWFMTPLRFANGRRALLLFEKGPTGDRTISDALSSWQQGQ</sequence>
<feature type="compositionally biased region" description="Basic and acidic residues" evidence="1">
    <location>
        <begin position="103"/>
        <end position="114"/>
    </location>
</feature>
<feature type="transmembrane region" description="Helical" evidence="2">
    <location>
        <begin position="149"/>
        <end position="174"/>
    </location>
</feature>
<evidence type="ECO:0000256" key="1">
    <source>
        <dbReference type="SAM" id="MobiDB-lite"/>
    </source>
</evidence>
<evidence type="ECO:0000313" key="4">
    <source>
        <dbReference type="Proteomes" id="UP000239772"/>
    </source>
</evidence>
<dbReference type="RefSeq" id="WP_106334729.1">
    <property type="nucleotide sequence ID" value="NZ_PVZS01000001.1"/>
</dbReference>
<dbReference type="GO" id="GO:0016301">
    <property type="term" value="F:kinase activity"/>
    <property type="evidence" value="ECO:0007669"/>
    <property type="project" value="UniProtKB-KW"/>
</dbReference>
<dbReference type="EMBL" id="PVZS01000001">
    <property type="protein sequence ID" value="PSC06944.1"/>
    <property type="molecule type" value="Genomic_DNA"/>
</dbReference>
<reference evidence="4" key="1">
    <citation type="submission" date="2018-03" db="EMBL/GenBank/DDBJ databases">
        <authorList>
            <person name="Sun L."/>
            <person name="Liu H."/>
            <person name="Chen W."/>
            <person name="Huang K."/>
            <person name="Liu W."/>
            <person name="Gao X."/>
        </authorList>
    </citation>
    <scope>NUCLEOTIDE SEQUENCE [LARGE SCALE GENOMIC DNA]</scope>
    <source>
        <strain evidence="4">SH9</strain>
    </source>
</reference>
<name>A0A2T1HZA4_9HYPH</name>
<protein>
    <submittedName>
        <fullName evidence="3">Histidine kinase</fullName>
    </submittedName>
</protein>
<feature type="compositionally biased region" description="Low complexity" evidence="1">
    <location>
        <begin position="205"/>
        <end position="228"/>
    </location>
</feature>
<evidence type="ECO:0000313" key="3">
    <source>
        <dbReference type="EMBL" id="PSC06944.1"/>
    </source>
</evidence>